<keyword evidence="1" id="KW-0472">Membrane</keyword>
<accession>A0A3Q8UA02</accession>
<geneLocation type="mitochondrion" evidence="2"/>
<keyword evidence="2" id="KW-0496">Mitochondrion</keyword>
<dbReference type="EMBL" id="MG923506">
    <property type="protein sequence ID" value="AZL93376.1"/>
    <property type="molecule type" value="Genomic_DNA"/>
</dbReference>
<keyword evidence="1" id="KW-0812">Transmembrane</keyword>
<reference evidence="2" key="1">
    <citation type="journal article" date="2018" name="Mol. Phylogenet. Evol.">
        <title>Mitochondrial phylogenomics of the Hymenoptera.</title>
        <authorList>
            <person name="Tang P."/>
            <person name="Zhu J.C."/>
            <person name="Zheng B.Y."/>
            <person name="Wei S.J."/>
            <person name="Sharkey M."/>
            <person name="Chen X.X."/>
            <person name="Vogler A.P."/>
        </authorList>
    </citation>
    <scope>NUCLEOTIDE SEQUENCE</scope>
</reference>
<organism evidence="2">
    <name type="scientific">Pimpla luctuosa</name>
    <dbReference type="NCBI Taxonomy" id="495389"/>
    <lineage>
        <taxon>Eukaryota</taxon>
        <taxon>Metazoa</taxon>
        <taxon>Ecdysozoa</taxon>
        <taxon>Arthropoda</taxon>
        <taxon>Hexapoda</taxon>
        <taxon>Insecta</taxon>
        <taxon>Pterygota</taxon>
        <taxon>Neoptera</taxon>
        <taxon>Endopterygota</taxon>
        <taxon>Hymenoptera</taxon>
        <taxon>Apocrita</taxon>
        <taxon>Ichneumonoidea</taxon>
        <taxon>Ichneumonidae</taxon>
        <taxon>Pimplinae</taxon>
        <taxon>Pimplini</taxon>
        <taxon>Pimpla</taxon>
    </lineage>
</organism>
<evidence type="ECO:0000256" key="1">
    <source>
        <dbReference type="SAM" id="Phobius"/>
    </source>
</evidence>
<dbReference type="AlphaFoldDB" id="A0A3Q8UA02"/>
<evidence type="ECO:0000313" key="2">
    <source>
        <dbReference type="EMBL" id="AZL93376.1"/>
    </source>
</evidence>
<keyword evidence="1" id="KW-1133">Transmembrane helix</keyword>
<protein>
    <submittedName>
        <fullName evidence="2">ATP synthase F0 subunit 8</fullName>
    </submittedName>
</protein>
<proteinExistence type="predicted"/>
<sequence length="51" mass="6522">MPQMAPYNWLYMYMMFNMLLLYLISYMYYNNFNSINLKKINLKKKSFQFKW</sequence>
<feature type="transmembrane region" description="Helical" evidence="1">
    <location>
        <begin position="12"/>
        <end position="29"/>
    </location>
</feature>
<gene>
    <name evidence="2" type="primary">atp8</name>
</gene>
<name>A0A3Q8UA02_9HYME</name>